<dbReference type="EMBL" id="BLXT01004787">
    <property type="protein sequence ID" value="GFO17377.1"/>
    <property type="molecule type" value="Genomic_DNA"/>
</dbReference>
<dbReference type="InterPro" id="IPR049012">
    <property type="entry name" value="Mutator_transp_dom"/>
</dbReference>
<feature type="domain" description="Mutator-like transposase" evidence="2">
    <location>
        <begin position="1"/>
        <end position="76"/>
    </location>
</feature>
<dbReference type="AlphaFoldDB" id="A0AAV4BD37"/>
<protein>
    <recommendedName>
        <fullName evidence="2">Mutator-like transposase domain-containing protein</fullName>
    </recommendedName>
</protein>
<reference evidence="3 4" key="1">
    <citation type="journal article" date="2021" name="Elife">
        <title>Chloroplast acquisition without the gene transfer in kleptoplastic sea slugs, Plakobranchus ocellatus.</title>
        <authorList>
            <person name="Maeda T."/>
            <person name="Takahashi S."/>
            <person name="Yoshida T."/>
            <person name="Shimamura S."/>
            <person name="Takaki Y."/>
            <person name="Nagai Y."/>
            <person name="Toyoda A."/>
            <person name="Suzuki Y."/>
            <person name="Arimoto A."/>
            <person name="Ishii H."/>
            <person name="Satoh N."/>
            <person name="Nishiyama T."/>
            <person name="Hasebe M."/>
            <person name="Maruyama T."/>
            <person name="Minagawa J."/>
            <person name="Obokata J."/>
            <person name="Shigenobu S."/>
        </authorList>
    </citation>
    <scope>NUCLEOTIDE SEQUENCE [LARGE SCALE GENOMIC DNA]</scope>
</reference>
<accession>A0AAV4BD37</accession>
<organism evidence="3 4">
    <name type="scientific">Plakobranchus ocellatus</name>
    <dbReference type="NCBI Taxonomy" id="259542"/>
    <lineage>
        <taxon>Eukaryota</taxon>
        <taxon>Metazoa</taxon>
        <taxon>Spiralia</taxon>
        <taxon>Lophotrochozoa</taxon>
        <taxon>Mollusca</taxon>
        <taxon>Gastropoda</taxon>
        <taxon>Heterobranchia</taxon>
        <taxon>Euthyneura</taxon>
        <taxon>Panpulmonata</taxon>
        <taxon>Sacoglossa</taxon>
        <taxon>Placobranchoidea</taxon>
        <taxon>Plakobranchidae</taxon>
        <taxon>Plakobranchus</taxon>
    </lineage>
</organism>
<evidence type="ECO:0000313" key="3">
    <source>
        <dbReference type="EMBL" id="GFO17377.1"/>
    </source>
</evidence>
<feature type="compositionally biased region" description="Basic and acidic residues" evidence="1">
    <location>
        <begin position="118"/>
        <end position="145"/>
    </location>
</feature>
<gene>
    <name evidence="3" type="ORF">PoB_004388200</name>
</gene>
<dbReference type="Proteomes" id="UP000735302">
    <property type="component" value="Unassembled WGS sequence"/>
</dbReference>
<keyword evidence="4" id="KW-1185">Reference proteome</keyword>
<evidence type="ECO:0000256" key="1">
    <source>
        <dbReference type="SAM" id="MobiDB-lite"/>
    </source>
</evidence>
<evidence type="ECO:0000259" key="2">
    <source>
        <dbReference type="Pfam" id="PF20700"/>
    </source>
</evidence>
<comment type="caution">
    <text evidence="3">The sequence shown here is derived from an EMBL/GenBank/DDBJ whole genome shotgun (WGS) entry which is preliminary data.</text>
</comment>
<dbReference type="Pfam" id="PF20700">
    <property type="entry name" value="Mutator"/>
    <property type="match status" value="1"/>
</dbReference>
<sequence length="160" mass="17865">MEVQAAVVLWSRSVEKFHLKYTTFVGDGDSKAYNKVCEVQPYGPDTQIVKEECVNHVNKCTSTALCNLVSDSSKKGITLGAAEYNFGPSFVNELRGLLQNPAGEHSARLAEVRAKKRLDKSLEKNQQAEKRRQKIRKEAQDKAQREEEEAEGAAYAPGMF</sequence>
<proteinExistence type="predicted"/>
<feature type="region of interest" description="Disordered" evidence="1">
    <location>
        <begin position="118"/>
        <end position="160"/>
    </location>
</feature>
<name>A0AAV4BD37_9GAST</name>
<evidence type="ECO:0000313" key="4">
    <source>
        <dbReference type="Proteomes" id="UP000735302"/>
    </source>
</evidence>